<proteinExistence type="predicted"/>
<gene>
    <name evidence="2" type="ORF">CCALI_00997</name>
</gene>
<dbReference type="InterPro" id="IPR007296">
    <property type="entry name" value="DUF403"/>
</dbReference>
<name>S0EU68_CHTCT</name>
<protein>
    <submittedName>
        <fullName evidence="2">Uncharacterized protein conserved in bacteria</fullName>
    </submittedName>
</protein>
<dbReference type="EMBL" id="HF951689">
    <property type="protein sequence ID" value="CCW34819.1"/>
    <property type="molecule type" value="Genomic_DNA"/>
</dbReference>
<evidence type="ECO:0000259" key="1">
    <source>
        <dbReference type="Pfam" id="PF04168"/>
    </source>
</evidence>
<dbReference type="eggNOG" id="COG2307">
    <property type="taxonomic scope" value="Bacteria"/>
</dbReference>
<dbReference type="HOGENOM" id="CLU_071567_1_0_0"/>
<dbReference type="PANTHER" id="PTHR34595:SF7">
    <property type="entry name" value="SLL1039 PROTEIN"/>
    <property type="match status" value="1"/>
</dbReference>
<evidence type="ECO:0000313" key="3">
    <source>
        <dbReference type="Proteomes" id="UP000014227"/>
    </source>
</evidence>
<dbReference type="RefSeq" id="WP_016482369.1">
    <property type="nucleotide sequence ID" value="NC_021487.1"/>
</dbReference>
<feature type="domain" description="DUF403" evidence="1">
    <location>
        <begin position="1"/>
        <end position="316"/>
    </location>
</feature>
<dbReference type="InParanoid" id="S0EU68"/>
<dbReference type="OrthoDB" id="9803532at2"/>
<dbReference type="Pfam" id="PF04168">
    <property type="entry name" value="Alpha-E"/>
    <property type="match status" value="1"/>
</dbReference>
<accession>S0EU68</accession>
<dbReference type="STRING" id="454171.CP488_00159"/>
<reference evidence="3" key="1">
    <citation type="submission" date="2013-03" db="EMBL/GenBank/DDBJ databases">
        <title>Genome sequence of Chthonomonas calidirosea, the first sequenced genome from the Armatimonadetes phylum (formally candidate division OP10).</title>
        <authorList>
            <person name="Lee K.C.Y."/>
            <person name="Morgan X.C."/>
            <person name="Dunfield P.F."/>
            <person name="Tamas I."/>
            <person name="Houghton K.M."/>
            <person name="Vyssotski M."/>
            <person name="Ryan J.L.J."/>
            <person name="Lagutin K."/>
            <person name="McDonald I.R."/>
            <person name="Stott M.B."/>
        </authorList>
    </citation>
    <scope>NUCLEOTIDE SEQUENCE [LARGE SCALE GENOMIC DNA]</scope>
    <source>
        <strain evidence="3">DSM 23976 / ICMP 18418 / T49</strain>
    </source>
</reference>
<dbReference type="InterPro" id="IPR051680">
    <property type="entry name" value="ATP-dep_Glu-Cys_Ligase-2"/>
</dbReference>
<keyword evidence="3" id="KW-1185">Reference proteome</keyword>
<dbReference type="KEGG" id="ccz:CCALI_00997"/>
<dbReference type="Proteomes" id="UP000014227">
    <property type="component" value="Chromosome I"/>
</dbReference>
<dbReference type="PATRIC" id="fig|1303518.3.peg.1008"/>
<evidence type="ECO:0000313" key="2">
    <source>
        <dbReference type="EMBL" id="CCW34819.1"/>
    </source>
</evidence>
<organism evidence="2 3">
    <name type="scientific">Chthonomonas calidirosea (strain DSM 23976 / ICMP 18418 / T49)</name>
    <dbReference type="NCBI Taxonomy" id="1303518"/>
    <lineage>
        <taxon>Bacteria</taxon>
        <taxon>Bacillati</taxon>
        <taxon>Armatimonadota</taxon>
        <taxon>Chthonomonadia</taxon>
        <taxon>Chthonomonadales</taxon>
        <taxon>Chthonomonadaceae</taxon>
        <taxon>Chthonomonas</taxon>
    </lineage>
</organism>
<dbReference type="AlphaFoldDB" id="S0EU68"/>
<dbReference type="PANTHER" id="PTHR34595">
    <property type="entry name" value="BLR5612 PROTEIN"/>
    <property type="match status" value="1"/>
</dbReference>
<sequence length="318" mass="36325">MLCREADACFWIGRYVERAEATARMVDVHYATALEIGSPAQDEALRWEPLLAIAGSTEAYAARYAGQNDRDVLHFFAFDVENPNSILSCWERARHNARVVREQLSSEMWESLNAAYLRMREWSVDKMLADTPHIFFQMVKDASHLFQGLLNRTMLMDEARDWLDAGRFLERASQTPRLLDIKYKELLGDRSPLQEVATDIHQWIAVLKSVSAFEMYRKVHQEGIHPEGVVDFLVFDIRFPASVRHGIARVEGCLRRIGGNSQAQPHNEAELRVGRLLADLTYSRAKEVVAAGLHSFLRDVQRRCAEIGEAISAQYLAY</sequence>